<comment type="similarity">
    <text evidence="1">Belongs to the LysR transcriptional regulatory family.</text>
</comment>
<dbReference type="EMBL" id="CP036281">
    <property type="protein sequence ID" value="QDU80196.1"/>
    <property type="molecule type" value="Genomic_DNA"/>
</dbReference>
<dbReference type="PRINTS" id="PR00039">
    <property type="entry name" value="HTHLYSR"/>
</dbReference>
<protein>
    <submittedName>
        <fullName evidence="6">Hydrogen peroxide-inducible genes activator</fullName>
    </submittedName>
</protein>
<sequence>MGHFANETGASSAVWIVFLNAPSIAESDGYIQCIYVLYSMRLVHDELERDNSMEIDQLRYFLKVAERGSFTRAAEELLVSQPALSRSIQKLEEELGQPVFERKTRSVSLTEAGTLLQSRAQQMLQIMEDTKAEICDDGNSGRIRLGVIPTIAPFLLPDLLQKFATEYPKSMLTVQEETTEKLLKSCQQGEIDLGILALPVPAKYLEIEELFEEELFLVLPPDHPLVDKKQIKLSDVEPYPFVLLDEAHCLSDNIMSFCRQKSIHPVALERTSQLATVQELVALRHGVSMVPAMARVLDKTDRRVYRSLTGSKPTRKIAVVWNPYRFQSRLIQVFREHLKQYAKKGAK</sequence>
<dbReference type="GO" id="GO:0003677">
    <property type="term" value="F:DNA binding"/>
    <property type="evidence" value="ECO:0007669"/>
    <property type="project" value="UniProtKB-KW"/>
</dbReference>
<dbReference type="Gene3D" id="1.10.10.10">
    <property type="entry name" value="Winged helix-like DNA-binding domain superfamily/Winged helix DNA-binding domain"/>
    <property type="match status" value="1"/>
</dbReference>
<dbReference type="Proteomes" id="UP000317178">
    <property type="component" value="Chromosome"/>
</dbReference>
<dbReference type="Pfam" id="PF03466">
    <property type="entry name" value="LysR_substrate"/>
    <property type="match status" value="1"/>
</dbReference>
<organism evidence="6 7">
    <name type="scientific">Polystyrenella longa</name>
    <dbReference type="NCBI Taxonomy" id="2528007"/>
    <lineage>
        <taxon>Bacteria</taxon>
        <taxon>Pseudomonadati</taxon>
        <taxon>Planctomycetota</taxon>
        <taxon>Planctomycetia</taxon>
        <taxon>Planctomycetales</taxon>
        <taxon>Planctomycetaceae</taxon>
        <taxon>Polystyrenella</taxon>
    </lineage>
</organism>
<dbReference type="SUPFAM" id="SSF46785">
    <property type="entry name" value="Winged helix' DNA-binding domain"/>
    <property type="match status" value="1"/>
</dbReference>
<evidence type="ECO:0000313" key="6">
    <source>
        <dbReference type="EMBL" id="QDU80196.1"/>
    </source>
</evidence>
<dbReference type="InterPro" id="IPR036390">
    <property type="entry name" value="WH_DNA-bd_sf"/>
</dbReference>
<dbReference type="Gene3D" id="3.40.190.10">
    <property type="entry name" value="Periplasmic binding protein-like II"/>
    <property type="match status" value="2"/>
</dbReference>
<accession>A0A518CLT8</accession>
<evidence type="ECO:0000259" key="5">
    <source>
        <dbReference type="PROSITE" id="PS50931"/>
    </source>
</evidence>
<dbReference type="PANTHER" id="PTHR30346:SF0">
    <property type="entry name" value="HCA OPERON TRANSCRIPTIONAL ACTIVATOR HCAR"/>
    <property type="match status" value="1"/>
</dbReference>
<dbReference type="SUPFAM" id="SSF53850">
    <property type="entry name" value="Periplasmic binding protein-like II"/>
    <property type="match status" value="1"/>
</dbReference>
<proteinExistence type="inferred from homology"/>
<gene>
    <name evidence="6" type="primary">oxyR</name>
    <name evidence="6" type="ORF">Pla110_19200</name>
</gene>
<dbReference type="Pfam" id="PF00126">
    <property type="entry name" value="HTH_1"/>
    <property type="match status" value="1"/>
</dbReference>
<evidence type="ECO:0000256" key="3">
    <source>
        <dbReference type="ARBA" id="ARBA00023125"/>
    </source>
</evidence>
<dbReference type="FunFam" id="1.10.10.10:FF:000001">
    <property type="entry name" value="LysR family transcriptional regulator"/>
    <property type="match status" value="1"/>
</dbReference>
<keyword evidence="3" id="KW-0238">DNA-binding</keyword>
<keyword evidence="7" id="KW-1185">Reference proteome</keyword>
<evidence type="ECO:0000256" key="1">
    <source>
        <dbReference type="ARBA" id="ARBA00009437"/>
    </source>
</evidence>
<keyword evidence="4" id="KW-0804">Transcription</keyword>
<dbReference type="KEGG" id="plon:Pla110_19200"/>
<name>A0A518CLT8_9PLAN</name>
<evidence type="ECO:0000313" key="7">
    <source>
        <dbReference type="Proteomes" id="UP000317178"/>
    </source>
</evidence>
<dbReference type="PANTHER" id="PTHR30346">
    <property type="entry name" value="TRANSCRIPTIONAL DUAL REGULATOR HCAR-RELATED"/>
    <property type="match status" value="1"/>
</dbReference>
<dbReference type="InterPro" id="IPR005119">
    <property type="entry name" value="LysR_subst-bd"/>
</dbReference>
<dbReference type="PROSITE" id="PS50931">
    <property type="entry name" value="HTH_LYSR"/>
    <property type="match status" value="1"/>
</dbReference>
<evidence type="ECO:0000256" key="4">
    <source>
        <dbReference type="ARBA" id="ARBA00023163"/>
    </source>
</evidence>
<dbReference type="AlphaFoldDB" id="A0A518CLT8"/>
<dbReference type="GO" id="GO:0032993">
    <property type="term" value="C:protein-DNA complex"/>
    <property type="evidence" value="ECO:0007669"/>
    <property type="project" value="TreeGrafter"/>
</dbReference>
<keyword evidence="2" id="KW-0805">Transcription regulation</keyword>
<dbReference type="InterPro" id="IPR000847">
    <property type="entry name" value="LysR_HTH_N"/>
</dbReference>
<dbReference type="GO" id="GO:0003700">
    <property type="term" value="F:DNA-binding transcription factor activity"/>
    <property type="evidence" value="ECO:0007669"/>
    <property type="project" value="InterPro"/>
</dbReference>
<reference evidence="6 7" key="1">
    <citation type="submission" date="2019-02" db="EMBL/GenBank/DDBJ databases">
        <title>Deep-cultivation of Planctomycetes and their phenomic and genomic characterization uncovers novel biology.</title>
        <authorList>
            <person name="Wiegand S."/>
            <person name="Jogler M."/>
            <person name="Boedeker C."/>
            <person name="Pinto D."/>
            <person name="Vollmers J."/>
            <person name="Rivas-Marin E."/>
            <person name="Kohn T."/>
            <person name="Peeters S.H."/>
            <person name="Heuer A."/>
            <person name="Rast P."/>
            <person name="Oberbeckmann S."/>
            <person name="Bunk B."/>
            <person name="Jeske O."/>
            <person name="Meyerdierks A."/>
            <person name="Storesund J.E."/>
            <person name="Kallscheuer N."/>
            <person name="Luecker S."/>
            <person name="Lage O.M."/>
            <person name="Pohl T."/>
            <person name="Merkel B.J."/>
            <person name="Hornburger P."/>
            <person name="Mueller R.-W."/>
            <person name="Bruemmer F."/>
            <person name="Labrenz M."/>
            <person name="Spormann A.M."/>
            <person name="Op den Camp H."/>
            <person name="Overmann J."/>
            <person name="Amann R."/>
            <person name="Jetten M.S.M."/>
            <person name="Mascher T."/>
            <person name="Medema M.H."/>
            <person name="Devos D.P."/>
            <person name="Kaster A.-K."/>
            <person name="Ovreas L."/>
            <person name="Rohde M."/>
            <person name="Galperin M.Y."/>
            <person name="Jogler C."/>
        </authorList>
    </citation>
    <scope>NUCLEOTIDE SEQUENCE [LARGE SCALE GENOMIC DNA]</scope>
    <source>
        <strain evidence="6 7">Pla110</strain>
    </source>
</reference>
<feature type="domain" description="HTH lysR-type" evidence="5">
    <location>
        <begin position="53"/>
        <end position="110"/>
    </location>
</feature>
<dbReference type="InterPro" id="IPR036388">
    <property type="entry name" value="WH-like_DNA-bd_sf"/>
</dbReference>
<evidence type="ECO:0000256" key="2">
    <source>
        <dbReference type="ARBA" id="ARBA00023015"/>
    </source>
</evidence>